<proteinExistence type="predicted"/>
<feature type="region of interest" description="Disordered" evidence="1">
    <location>
        <begin position="460"/>
        <end position="495"/>
    </location>
</feature>
<dbReference type="SMART" id="SM00355">
    <property type="entry name" value="ZnF_C2H2"/>
    <property type="match status" value="3"/>
</dbReference>
<feature type="region of interest" description="Disordered" evidence="1">
    <location>
        <begin position="151"/>
        <end position="267"/>
    </location>
</feature>
<sequence>MEGGGGNDGADTGSDATMSRQPSQAGNAMPAAEVLAPETQMEVKAEDQETPTTVNTSSTMSGDTDTTPATTGEEMDLDEKTPVTSPEEQFGAVVAATAAVTETGSNGIAIDPSLDGMDIVGSTSDTAASLISLAGGASKMLDGFTMNYESYGEPPSSTNTLRSDGPHTTLPPLGSIGVLADLATQEGSSPQQQQNQGIGSSPQLATSPSGQSFNSSDGNRPPSHNLGLQAQGHFMNLDQSSPYYQPQTQHYPPIKDPQTTSGASPEPAFAMIPGLVAAAGGATAPTPNSANLFAQGYSMSTPIKQEHQTELYGLDQISLATQAVSQISTPAGPSTGDSITSGSIDESKVRTPGRRSRGGSNVPPGGGFRCDYLGCKAAPFQTQYLLNSHANVHSQERPHYCPVPDCPRGITGKGFKRKNEMIRHGLVHDSPGYICPFCPQREHKYPRPDNLQRHVRVHHMDKDKDDPLLREVLSQRPEGGNRGRRRRAVGSAGPA</sequence>
<feature type="domain" description="C2H2-type" evidence="2">
    <location>
        <begin position="399"/>
        <end position="428"/>
    </location>
</feature>
<reference evidence="3 4" key="1">
    <citation type="submission" date="2019-04" db="EMBL/GenBank/DDBJ databases">
        <title>Comparative genomics and transcriptomics to analyze fruiting body development in filamentous ascomycetes.</title>
        <authorList>
            <consortium name="DOE Joint Genome Institute"/>
            <person name="Lutkenhaus R."/>
            <person name="Traeger S."/>
            <person name="Breuer J."/>
            <person name="Kuo A."/>
            <person name="Lipzen A."/>
            <person name="Pangilinan J."/>
            <person name="Dilworth D."/>
            <person name="Sandor L."/>
            <person name="Poggeler S."/>
            <person name="Barry K."/>
            <person name="Grigoriev I.V."/>
            <person name="Nowrousian M."/>
        </authorList>
    </citation>
    <scope>NUCLEOTIDE SEQUENCE [LARGE SCALE GENOMIC DNA]</scope>
    <source>
        <strain evidence="3 4">CBS 389.68</strain>
    </source>
</reference>
<gene>
    <name evidence="3" type="ORF">EX30DRAFT_91561</name>
</gene>
<dbReference type="PANTHER" id="PTHR46179">
    <property type="entry name" value="ZINC FINGER PROTEIN"/>
    <property type="match status" value="1"/>
</dbReference>
<feature type="compositionally biased region" description="Polar residues" evidence="1">
    <location>
        <begin position="204"/>
        <end position="218"/>
    </location>
</feature>
<feature type="domain" description="C2H2-type" evidence="2">
    <location>
        <begin position="433"/>
        <end position="458"/>
    </location>
</feature>
<feature type="region of interest" description="Disordered" evidence="1">
    <location>
        <begin position="1"/>
        <end position="85"/>
    </location>
</feature>
<feature type="domain" description="C2H2-type" evidence="2">
    <location>
        <begin position="368"/>
        <end position="393"/>
    </location>
</feature>
<feature type="region of interest" description="Disordered" evidence="1">
    <location>
        <begin position="327"/>
        <end position="363"/>
    </location>
</feature>
<feature type="compositionally biased region" description="Low complexity" evidence="1">
    <location>
        <begin position="56"/>
        <end position="67"/>
    </location>
</feature>
<feature type="compositionally biased region" description="Low complexity" evidence="1">
    <location>
        <begin position="239"/>
        <end position="252"/>
    </location>
</feature>
<evidence type="ECO:0000313" key="3">
    <source>
        <dbReference type="EMBL" id="TGZ83788.1"/>
    </source>
</evidence>
<keyword evidence="4" id="KW-1185">Reference proteome</keyword>
<dbReference type="Proteomes" id="UP000298138">
    <property type="component" value="Unassembled WGS sequence"/>
</dbReference>
<evidence type="ECO:0000313" key="4">
    <source>
        <dbReference type="Proteomes" id="UP000298138"/>
    </source>
</evidence>
<feature type="compositionally biased region" description="Polar residues" evidence="1">
    <location>
        <begin position="327"/>
        <end position="344"/>
    </location>
</feature>
<dbReference type="OrthoDB" id="6077919at2759"/>
<feature type="compositionally biased region" description="Basic and acidic residues" evidence="1">
    <location>
        <begin position="460"/>
        <end position="469"/>
    </location>
</feature>
<dbReference type="AlphaFoldDB" id="A0A4S2N3L9"/>
<dbReference type="EMBL" id="ML220113">
    <property type="protein sequence ID" value="TGZ83788.1"/>
    <property type="molecule type" value="Genomic_DNA"/>
</dbReference>
<organism evidence="3 4">
    <name type="scientific">Ascodesmis nigricans</name>
    <dbReference type="NCBI Taxonomy" id="341454"/>
    <lineage>
        <taxon>Eukaryota</taxon>
        <taxon>Fungi</taxon>
        <taxon>Dikarya</taxon>
        <taxon>Ascomycota</taxon>
        <taxon>Pezizomycotina</taxon>
        <taxon>Pezizomycetes</taxon>
        <taxon>Pezizales</taxon>
        <taxon>Ascodesmidaceae</taxon>
        <taxon>Ascodesmis</taxon>
    </lineage>
</organism>
<dbReference type="GO" id="GO:0006357">
    <property type="term" value="P:regulation of transcription by RNA polymerase II"/>
    <property type="evidence" value="ECO:0007669"/>
    <property type="project" value="TreeGrafter"/>
</dbReference>
<dbReference type="InterPro" id="IPR036236">
    <property type="entry name" value="Znf_C2H2_sf"/>
</dbReference>
<evidence type="ECO:0000259" key="2">
    <source>
        <dbReference type="SMART" id="SM00355"/>
    </source>
</evidence>
<dbReference type="InterPro" id="IPR013087">
    <property type="entry name" value="Znf_C2H2_type"/>
</dbReference>
<feature type="compositionally biased region" description="Low complexity" evidence="1">
    <location>
        <begin position="185"/>
        <end position="203"/>
    </location>
</feature>
<dbReference type="GO" id="GO:0005634">
    <property type="term" value="C:nucleus"/>
    <property type="evidence" value="ECO:0007669"/>
    <property type="project" value="TreeGrafter"/>
</dbReference>
<dbReference type="SUPFAM" id="SSF57667">
    <property type="entry name" value="beta-beta-alpha zinc fingers"/>
    <property type="match status" value="1"/>
</dbReference>
<dbReference type="InParanoid" id="A0A4S2N3L9"/>
<evidence type="ECO:0000256" key="1">
    <source>
        <dbReference type="SAM" id="MobiDB-lite"/>
    </source>
</evidence>
<name>A0A4S2N3L9_9PEZI</name>
<dbReference type="Gene3D" id="3.30.160.60">
    <property type="entry name" value="Classic Zinc Finger"/>
    <property type="match status" value="1"/>
</dbReference>
<protein>
    <recommendedName>
        <fullName evidence="2">C2H2-type domain-containing protein</fullName>
    </recommendedName>
</protein>
<dbReference type="PANTHER" id="PTHR46179:SF19">
    <property type="entry name" value="C2H2 FINGER DOMAIN TRANSCRIPTION FACTOR (EUROFUNG)-RELATED"/>
    <property type="match status" value="1"/>
</dbReference>
<accession>A0A4S2N3L9</accession>
<dbReference type="InterPro" id="IPR051061">
    <property type="entry name" value="Zinc_finger_trans_reg"/>
</dbReference>
<dbReference type="STRING" id="341454.A0A4S2N3L9"/>